<dbReference type="PANTHER" id="PTHR17614:SF13">
    <property type="entry name" value="ZINC FINGER PROTEIN 804A"/>
    <property type="match status" value="1"/>
</dbReference>
<protein>
    <submittedName>
        <fullName evidence="7">G patch domain-containing protein 8-like</fullName>
    </submittedName>
</protein>
<gene>
    <name evidence="7" type="primary">LOC108930035</name>
</gene>
<evidence type="ECO:0000256" key="4">
    <source>
        <dbReference type="PROSITE-ProRule" id="PRU00042"/>
    </source>
</evidence>
<evidence type="ECO:0000256" key="3">
    <source>
        <dbReference type="ARBA" id="ARBA00022833"/>
    </source>
</evidence>
<dbReference type="Pfam" id="PF12171">
    <property type="entry name" value="zf-C2H2_jaz"/>
    <property type="match status" value="1"/>
</dbReference>
<reference evidence="7" key="3">
    <citation type="submission" date="2025-09" db="UniProtKB">
        <authorList>
            <consortium name="Ensembl"/>
        </authorList>
    </citation>
    <scope>IDENTIFICATION</scope>
</reference>
<feature type="compositionally biased region" description="Polar residues" evidence="5">
    <location>
        <begin position="668"/>
        <end position="686"/>
    </location>
</feature>
<dbReference type="AlphaFoldDB" id="A0A8C9SX95"/>
<feature type="compositionally biased region" description="Basic and acidic residues" evidence="5">
    <location>
        <begin position="787"/>
        <end position="804"/>
    </location>
</feature>
<evidence type="ECO:0000259" key="6">
    <source>
        <dbReference type="PROSITE" id="PS50157"/>
    </source>
</evidence>
<evidence type="ECO:0000256" key="2">
    <source>
        <dbReference type="ARBA" id="ARBA00022771"/>
    </source>
</evidence>
<keyword evidence="1" id="KW-0479">Metal-binding</keyword>
<dbReference type="Ensembl" id="ENSSFOT00015077172.1">
    <property type="protein sequence ID" value="ENSSFOP00015039153.1"/>
    <property type="gene ID" value="ENSSFOG00015026355.1"/>
</dbReference>
<dbReference type="PANTHER" id="PTHR17614">
    <property type="entry name" value="ZINC FINGER-CONTAINING"/>
    <property type="match status" value="1"/>
</dbReference>
<evidence type="ECO:0000256" key="1">
    <source>
        <dbReference type="ARBA" id="ARBA00022723"/>
    </source>
</evidence>
<dbReference type="OrthoDB" id="4822at2759"/>
<feature type="region of interest" description="Disordered" evidence="5">
    <location>
        <begin position="91"/>
        <end position="137"/>
    </location>
</feature>
<dbReference type="KEGG" id="sfm:108930035"/>
<organism evidence="7 8">
    <name type="scientific">Scleropages formosus</name>
    <name type="common">Asian bonytongue</name>
    <name type="synonym">Osteoglossum formosum</name>
    <dbReference type="NCBI Taxonomy" id="113540"/>
    <lineage>
        <taxon>Eukaryota</taxon>
        <taxon>Metazoa</taxon>
        <taxon>Chordata</taxon>
        <taxon>Craniata</taxon>
        <taxon>Vertebrata</taxon>
        <taxon>Euteleostomi</taxon>
        <taxon>Actinopterygii</taxon>
        <taxon>Neopterygii</taxon>
        <taxon>Teleostei</taxon>
        <taxon>Osteoglossocephala</taxon>
        <taxon>Osteoglossomorpha</taxon>
        <taxon>Osteoglossiformes</taxon>
        <taxon>Osteoglossidae</taxon>
        <taxon>Scleropages</taxon>
    </lineage>
</organism>
<evidence type="ECO:0000313" key="8">
    <source>
        <dbReference type="Proteomes" id="UP000694397"/>
    </source>
</evidence>
<keyword evidence="3" id="KW-0862">Zinc</keyword>
<feature type="region of interest" description="Disordered" evidence="5">
    <location>
        <begin position="771"/>
        <end position="814"/>
    </location>
</feature>
<dbReference type="Proteomes" id="UP000694397">
    <property type="component" value="Chromosome 12"/>
</dbReference>
<dbReference type="InterPro" id="IPR052445">
    <property type="entry name" value="ZnF-G_patch_domain"/>
</dbReference>
<dbReference type="RefSeq" id="XP_018600545.2">
    <property type="nucleotide sequence ID" value="XM_018745029.2"/>
</dbReference>
<feature type="compositionally biased region" description="Basic and acidic residues" evidence="5">
    <location>
        <begin position="497"/>
        <end position="506"/>
    </location>
</feature>
<keyword evidence="2 4" id="KW-0863">Zinc-finger</keyword>
<dbReference type="InterPro" id="IPR022755">
    <property type="entry name" value="Znf_C2H2_jaz"/>
</dbReference>
<dbReference type="PROSITE" id="PS50157">
    <property type="entry name" value="ZINC_FINGER_C2H2_2"/>
    <property type="match status" value="1"/>
</dbReference>
<proteinExistence type="predicted"/>
<dbReference type="Gene3D" id="3.30.160.60">
    <property type="entry name" value="Classic Zinc Finger"/>
    <property type="match status" value="1"/>
</dbReference>
<dbReference type="GeneID" id="108930035"/>
<dbReference type="InterPro" id="IPR036236">
    <property type="entry name" value="Znf_C2H2_sf"/>
</dbReference>
<name>A0A8C9SX95_SCLFO</name>
<feature type="compositionally biased region" description="Polar residues" evidence="5">
    <location>
        <begin position="461"/>
        <end position="475"/>
    </location>
</feature>
<dbReference type="GO" id="GO:0005634">
    <property type="term" value="C:nucleus"/>
    <property type="evidence" value="ECO:0007669"/>
    <property type="project" value="TreeGrafter"/>
</dbReference>
<feature type="compositionally biased region" description="Basic residues" evidence="5">
    <location>
        <begin position="625"/>
        <end position="634"/>
    </location>
</feature>
<feature type="region of interest" description="Disordered" evidence="5">
    <location>
        <begin position="440"/>
        <end position="693"/>
    </location>
</feature>
<evidence type="ECO:0000256" key="5">
    <source>
        <dbReference type="SAM" id="MobiDB-lite"/>
    </source>
</evidence>
<feature type="compositionally biased region" description="Polar residues" evidence="5">
    <location>
        <begin position="610"/>
        <end position="624"/>
    </location>
</feature>
<accession>A0A8C9SX95</accession>
<feature type="region of interest" description="Disordered" evidence="5">
    <location>
        <begin position="309"/>
        <end position="348"/>
    </location>
</feature>
<evidence type="ECO:0000313" key="7">
    <source>
        <dbReference type="Ensembl" id="ENSSFOP00015039153.1"/>
    </source>
</evidence>
<feature type="compositionally biased region" description="Basic and acidic residues" evidence="5">
    <location>
        <begin position="108"/>
        <end position="122"/>
    </location>
</feature>
<dbReference type="PROSITE" id="PS00028">
    <property type="entry name" value="ZINC_FINGER_C2H2_1"/>
    <property type="match status" value="1"/>
</dbReference>
<sequence length="974" mass="107640">MACYYIVISSTRLSNGHLRSIKGVFRGPLSKSGSRNLDRRGEDGPLPVALEDLRANFYCQLCDKQYRKQHEFDNHINSYDHAHKQRLKELKQREFARNVASRSRRKDRKQERAARRQHELSKQHRQVQSAPGSGPMFRSTTVAVEGCCRGAPVRGTQVGPSQNNPWLLPVRGRKQVHRQKVAFSFSLPKKTLVRLESSVFCHTGQKGAPREDFTSSRQGLHKGLRTFSPPTVETGPSGGVNILDLESPGGPAEKHILSPRMSLVPSAVPLALLSPVSLSTLDPCSQPHGSSPCIAHQLRLPLPETAEDCSASVEDGLVPPGGNRAESKERSREDATAGSNTSREKPEKNCSFLMDSLSVSNAAVSMETKAPLSCPPGKVETTGRNPGQEFYSVRSCNGRTVLPWPCEMLLFTRTQPALSYSCNPLHFDFRACGGRQRVASQAMEDLSGTDSAPPGEHMEESSGSQIQLERSNTEQQGERDVYLQMQRPLRHSAPRGQRCDCRDQRQVRRRSRRRRRVHRKEEGIQESNLHPHRCEESTRTCVSPPALGQEDPLEPGGHVGQNCYSAAAPHSTQEPPLKRLHRSTGDQQEQRRKRQRCSRSFSSDSEMSSDETYQSSTARMWTSGSKRRKRRRKSPGPVAMDTCQAVSCSEETGREEHGAERLPVSSCPLDNSRLSGPTVGNPTQSIVRRDGGPLEAIGLPMSTQCNTENIRECLSAEIVDIRPLGDMQVGNKENDSEAEMRQGTATTEDFMSSVVDIHCCHCDTQEAIEHRSEPLNLKKPSKQSSPKQDRKDHMTAKLGPERQPGDGPFRASPLGGVRRRHVLHLYTNGLLLPRQRMLFPSKRKQLLPGPPVPFTPPMLNPASLAPPISSINILQHHATLLPPRTPLISQVFPLTRVHPAAPSFVPLVPTGSFPPIAAAFRTVAGPALLHPLLPPQAAVVPLQPLLRTPDALIASPDTFIVSRHYVPQVAPPVM</sequence>
<reference evidence="7" key="2">
    <citation type="submission" date="2025-08" db="UniProtKB">
        <authorList>
            <consortium name="Ensembl"/>
        </authorList>
    </citation>
    <scope>IDENTIFICATION</scope>
</reference>
<feature type="region of interest" description="Disordered" evidence="5">
    <location>
        <begin position="368"/>
        <end position="388"/>
    </location>
</feature>
<feature type="compositionally biased region" description="Basic and acidic residues" evidence="5">
    <location>
        <begin position="651"/>
        <end position="660"/>
    </location>
</feature>
<feature type="compositionally biased region" description="Basic residues" evidence="5">
    <location>
        <begin position="507"/>
        <end position="518"/>
    </location>
</feature>
<reference evidence="7 8" key="1">
    <citation type="submission" date="2019-04" db="EMBL/GenBank/DDBJ databases">
        <authorList>
            <consortium name="Wellcome Sanger Institute Data Sharing"/>
        </authorList>
    </citation>
    <scope>NUCLEOTIDE SEQUENCE [LARGE SCALE GENOMIC DNA]</scope>
</reference>
<dbReference type="InterPro" id="IPR013087">
    <property type="entry name" value="Znf_C2H2_type"/>
</dbReference>
<dbReference type="SUPFAM" id="SSF57667">
    <property type="entry name" value="beta-beta-alpha zinc fingers"/>
    <property type="match status" value="1"/>
</dbReference>
<dbReference type="GO" id="GO:0008270">
    <property type="term" value="F:zinc ion binding"/>
    <property type="evidence" value="ECO:0007669"/>
    <property type="project" value="UniProtKB-KW"/>
</dbReference>
<keyword evidence="8" id="KW-1185">Reference proteome</keyword>
<feature type="compositionally biased region" description="Basic and acidic residues" evidence="5">
    <location>
        <begin position="325"/>
        <end position="335"/>
    </location>
</feature>
<feature type="domain" description="C2H2-type" evidence="6">
    <location>
        <begin position="57"/>
        <end position="86"/>
    </location>
</feature>
<dbReference type="GeneTree" id="ENSGT00940000160909"/>